<accession>A0A7J3ZJC3</accession>
<dbReference type="SUPFAM" id="SSF53686">
    <property type="entry name" value="Tryptophan synthase beta subunit-like PLP-dependent enzymes"/>
    <property type="match status" value="1"/>
</dbReference>
<dbReference type="Pfam" id="PF00291">
    <property type="entry name" value="PALP"/>
    <property type="match status" value="1"/>
</dbReference>
<comment type="caution">
    <text evidence="2">The sequence shown here is derived from an EMBL/GenBank/DDBJ whole genome shotgun (WGS) entry which is preliminary data.</text>
</comment>
<dbReference type="InterPro" id="IPR036052">
    <property type="entry name" value="TrpB-like_PALP_sf"/>
</dbReference>
<feature type="domain" description="Tryptophan synthase beta chain-like PALP" evidence="1">
    <location>
        <begin position="53"/>
        <end position="276"/>
    </location>
</feature>
<sequence length="372" mass="41558">MFCNSEVEGALQSCPYCSGPLEVKLERRWSVNRGLPSMWRYETMLPRPPRRLTLNEGFTPILRLKDVVIKNETRNPTRTYADRGSSLLASFAKREHYNVFFEPDAGLSLVTYLLRAGCSVSVYVELERVSIHELLAIAAQKVSVLFSKPPSKTEVLRYDNPLMLEGLKTLAYEIYEQVGLSKGIVVPGETGTLAIALARGFETLEELGLISYVPEIVVSALEGRSSVLGHVASRIRGIRICEVSSRDALQAMLELARAGLYVRLLSATAYLTAKRLGSDYLAVLTSSEYREPQRLRVRGDYTPLQRLVLRVLEERCGEWLTAYEVWKLIGGPWSLRGVYKALSSLERKGAVVTGYKALGLRKTRVYAIASST</sequence>
<dbReference type="AlphaFoldDB" id="A0A7J3ZJC3"/>
<protein>
    <submittedName>
        <fullName evidence="2">Pyridoxal-phosphate dependent enzyme</fullName>
    </submittedName>
</protein>
<dbReference type="InterPro" id="IPR001926">
    <property type="entry name" value="TrpB-like_PALP"/>
</dbReference>
<gene>
    <name evidence="2" type="ORF">ENM78_01370</name>
</gene>
<reference evidence="2" key="1">
    <citation type="journal article" date="2020" name="mSystems">
        <title>Genome- and Community-Level Interaction Insights into Carbon Utilization and Element Cycling Functions of Hydrothermarchaeota in Hydrothermal Sediment.</title>
        <authorList>
            <person name="Zhou Z."/>
            <person name="Liu Y."/>
            <person name="Xu W."/>
            <person name="Pan J."/>
            <person name="Luo Z.H."/>
            <person name="Li M."/>
        </authorList>
    </citation>
    <scope>NUCLEOTIDE SEQUENCE [LARGE SCALE GENOMIC DNA]</scope>
    <source>
        <strain evidence="2">SpSt-1116</strain>
    </source>
</reference>
<evidence type="ECO:0000259" key="1">
    <source>
        <dbReference type="Pfam" id="PF00291"/>
    </source>
</evidence>
<dbReference type="Gene3D" id="3.40.50.1100">
    <property type="match status" value="2"/>
</dbReference>
<organism evidence="2">
    <name type="scientific">Fervidicoccus fontis</name>
    <dbReference type="NCBI Taxonomy" id="683846"/>
    <lineage>
        <taxon>Archaea</taxon>
        <taxon>Thermoproteota</taxon>
        <taxon>Thermoprotei</taxon>
        <taxon>Fervidicoccales</taxon>
        <taxon>Fervidicoccaceae</taxon>
        <taxon>Fervidicoccus</taxon>
    </lineage>
</organism>
<dbReference type="EMBL" id="DRZC01000019">
    <property type="protein sequence ID" value="HHQ80104.1"/>
    <property type="molecule type" value="Genomic_DNA"/>
</dbReference>
<evidence type="ECO:0000313" key="2">
    <source>
        <dbReference type="EMBL" id="HHQ80104.1"/>
    </source>
</evidence>
<name>A0A7J3ZJC3_9CREN</name>
<proteinExistence type="predicted"/>